<dbReference type="GO" id="GO:0005524">
    <property type="term" value="F:ATP binding"/>
    <property type="evidence" value="ECO:0007669"/>
    <property type="project" value="UniProtKB-KW"/>
</dbReference>
<evidence type="ECO:0000256" key="9">
    <source>
        <dbReference type="PIRSR" id="PIRSR001589-2"/>
    </source>
</evidence>
<comment type="caution">
    <text evidence="12">The sequence shown here is derived from an EMBL/GenBank/DDBJ whole genome shotgun (WGS) entry which is preliminary data.</text>
</comment>
<proteinExistence type="inferred from homology"/>
<comment type="catalytic activity">
    <reaction evidence="7">
        <text>L-aspartate + L-glutamine + ATP + H2O = L-asparagine + L-glutamate + AMP + diphosphate + H(+)</text>
        <dbReference type="Rhea" id="RHEA:12228"/>
        <dbReference type="ChEBI" id="CHEBI:15377"/>
        <dbReference type="ChEBI" id="CHEBI:15378"/>
        <dbReference type="ChEBI" id="CHEBI:29985"/>
        <dbReference type="ChEBI" id="CHEBI:29991"/>
        <dbReference type="ChEBI" id="CHEBI:30616"/>
        <dbReference type="ChEBI" id="CHEBI:33019"/>
        <dbReference type="ChEBI" id="CHEBI:58048"/>
        <dbReference type="ChEBI" id="CHEBI:58359"/>
        <dbReference type="ChEBI" id="CHEBI:456215"/>
        <dbReference type="EC" id="6.3.5.4"/>
    </reaction>
</comment>
<dbReference type="PROSITE" id="PS51278">
    <property type="entry name" value="GATASE_TYPE_2"/>
    <property type="match status" value="1"/>
</dbReference>
<dbReference type="AlphaFoldDB" id="A0A3D9FKL4"/>
<feature type="site" description="Important for beta-aspartyl-AMP intermediate formation" evidence="10">
    <location>
        <position position="362"/>
    </location>
</feature>
<comment type="similarity">
    <text evidence="2">Belongs to the asparagine synthetase family.</text>
</comment>
<dbReference type="InterPro" id="IPR006426">
    <property type="entry name" value="Asn_synth_AEB"/>
</dbReference>
<dbReference type="RefSeq" id="WP_115889836.1">
    <property type="nucleotide sequence ID" value="NZ_QRDQ01000012.1"/>
</dbReference>
<dbReference type="PANTHER" id="PTHR43284">
    <property type="entry name" value="ASPARAGINE SYNTHETASE (GLUTAMINE-HYDROLYZING)"/>
    <property type="match status" value="1"/>
</dbReference>
<dbReference type="PIRSF" id="PIRSF001589">
    <property type="entry name" value="Asn_synthetase_glu-h"/>
    <property type="match status" value="1"/>
</dbReference>
<sequence length="604" mass="70567">MCGIAGIFSSVLIDNLEERINRMNNSIEHRGPDAGNCFIDNKIALGHRRLSIIDTSTGANQPMHSNSKRWHIVFNGEIYNFKEIKEKLNYSFVTSSDTEVIVAAVEEKGVDWFINEANGMFAIALYDSIKEELFIIRDRLGIKPLYYYYDNKHVVFASEIKAILESGLVKAEFNELAVDEYLANRYVRAPYTFFNSIFQLEAGTYLKFDSDLHFDIVRYWDLPNKFNVSSTYNEDEILNLFEKQLIKAINYRLIADVPLGTYLSGGVDSSLITAITSNLKSEKVNTYTIGFSDFNEFEYADKIVKKYNLDHHEILLKKEDYINNWEELIKMKDSPLGVPNEIPLALMSTKLKEKITVVLSGEGADELMGGYGMIFRSPFDYSNLNLNSSFYDYFISEYEYVSREMRDNFISTPKNYRNEFDAKIQSEFEGRSNEENVFKFFHKYHVKGLLQRVDTASMQAAVEARVPFLDHNLIEFVYNHVPYELKLRWKGEEEKSKATNLKSKDYSEKLDVPKYLLRKLSYKYLPREIVDRKKVGFPVPLSSWFENLEMLAREVLPEAEWLKKGILEELLAQSKVEVRAGQILWMFINIELFRKIYFRKEWRY</sequence>
<keyword evidence="4 9" id="KW-0547">Nucleotide-binding</keyword>
<keyword evidence="8" id="KW-0028">Amino-acid biosynthesis</keyword>
<feature type="binding site" evidence="9">
    <location>
        <begin position="360"/>
        <end position="361"/>
    </location>
    <ligand>
        <name>ATP</name>
        <dbReference type="ChEBI" id="CHEBI:30616"/>
    </ligand>
</feature>
<dbReference type="InterPro" id="IPR001962">
    <property type="entry name" value="Asn_synthase"/>
</dbReference>
<dbReference type="GO" id="GO:0006529">
    <property type="term" value="P:asparagine biosynthetic process"/>
    <property type="evidence" value="ECO:0007669"/>
    <property type="project" value="UniProtKB-KW"/>
</dbReference>
<dbReference type="GO" id="GO:0005829">
    <property type="term" value="C:cytosol"/>
    <property type="evidence" value="ECO:0007669"/>
    <property type="project" value="TreeGrafter"/>
</dbReference>
<keyword evidence="8" id="KW-0061">Asparagine biosynthesis</keyword>
<dbReference type="Gene3D" id="3.60.20.10">
    <property type="entry name" value="Glutamine Phosphoribosylpyrophosphate, subunit 1, domain 1"/>
    <property type="match status" value="1"/>
</dbReference>
<dbReference type="InterPro" id="IPR017932">
    <property type="entry name" value="GATase_2_dom"/>
</dbReference>
<dbReference type="CDD" id="cd01991">
    <property type="entry name" value="Asn_synthase_B_C"/>
    <property type="match status" value="1"/>
</dbReference>
<dbReference type="InterPro" id="IPR029055">
    <property type="entry name" value="Ntn_hydrolases_N"/>
</dbReference>
<dbReference type="NCBIfam" id="TIGR01536">
    <property type="entry name" value="asn_synth_AEB"/>
    <property type="match status" value="1"/>
</dbReference>
<accession>A0A3D9FKL4</accession>
<dbReference type="InterPro" id="IPR033738">
    <property type="entry name" value="AsnB_N"/>
</dbReference>
<evidence type="ECO:0000256" key="1">
    <source>
        <dbReference type="ARBA" id="ARBA00005187"/>
    </source>
</evidence>
<dbReference type="InterPro" id="IPR051786">
    <property type="entry name" value="ASN_synthetase/amidase"/>
</dbReference>
<comment type="pathway">
    <text evidence="1">Amino-acid biosynthesis; L-asparagine biosynthesis; L-asparagine from L-aspartate (L-Gln route): step 1/1.</text>
</comment>
<reference evidence="12 13" key="1">
    <citation type="submission" date="2018-07" db="EMBL/GenBank/DDBJ databases">
        <title>Genomic Encyclopedia of Archaeal and Bacterial Type Strains, Phase II (KMG-II): from individual species to whole genera.</title>
        <authorList>
            <person name="Goeker M."/>
        </authorList>
    </citation>
    <scope>NUCLEOTIDE SEQUENCE [LARGE SCALE GENOMIC DNA]</scope>
    <source>
        <strain evidence="12 13">DSM 25795</strain>
    </source>
</reference>
<dbReference type="Pfam" id="PF00733">
    <property type="entry name" value="Asn_synthase"/>
    <property type="match status" value="1"/>
</dbReference>
<name>A0A3D9FKL4_9FLAO</name>
<dbReference type="EC" id="6.3.5.4" evidence="3"/>
<dbReference type="SUPFAM" id="SSF56235">
    <property type="entry name" value="N-terminal nucleophile aminohydrolases (Ntn hydrolases)"/>
    <property type="match status" value="1"/>
</dbReference>
<dbReference type="Pfam" id="PF13537">
    <property type="entry name" value="GATase_7"/>
    <property type="match status" value="1"/>
</dbReference>
<evidence type="ECO:0000256" key="8">
    <source>
        <dbReference type="PIRSR" id="PIRSR001589-1"/>
    </source>
</evidence>
<dbReference type="PANTHER" id="PTHR43284:SF1">
    <property type="entry name" value="ASPARAGINE SYNTHETASE"/>
    <property type="match status" value="1"/>
</dbReference>
<feature type="binding site" evidence="9">
    <location>
        <position position="97"/>
    </location>
    <ligand>
        <name>L-glutamine</name>
        <dbReference type="ChEBI" id="CHEBI:58359"/>
    </ligand>
</feature>
<evidence type="ECO:0000256" key="5">
    <source>
        <dbReference type="ARBA" id="ARBA00022840"/>
    </source>
</evidence>
<dbReference type="EMBL" id="QRDQ01000012">
    <property type="protein sequence ID" value="RED19608.1"/>
    <property type="molecule type" value="Genomic_DNA"/>
</dbReference>
<protein>
    <recommendedName>
        <fullName evidence="3">asparagine synthase (glutamine-hydrolyzing)</fullName>
        <ecNumber evidence="3">6.3.5.4</ecNumber>
    </recommendedName>
</protein>
<evidence type="ECO:0000313" key="13">
    <source>
        <dbReference type="Proteomes" id="UP000257004"/>
    </source>
</evidence>
<evidence type="ECO:0000313" key="12">
    <source>
        <dbReference type="EMBL" id="RED19608.1"/>
    </source>
</evidence>
<keyword evidence="6 8" id="KW-0315">Glutamine amidotransferase</keyword>
<keyword evidence="5 9" id="KW-0067">ATP-binding</keyword>
<dbReference type="CDD" id="cd00712">
    <property type="entry name" value="AsnB"/>
    <property type="match status" value="1"/>
</dbReference>
<evidence type="ECO:0000256" key="3">
    <source>
        <dbReference type="ARBA" id="ARBA00012737"/>
    </source>
</evidence>
<evidence type="ECO:0000259" key="11">
    <source>
        <dbReference type="PROSITE" id="PS51278"/>
    </source>
</evidence>
<evidence type="ECO:0000256" key="7">
    <source>
        <dbReference type="ARBA" id="ARBA00048741"/>
    </source>
</evidence>
<feature type="active site" description="For GATase activity" evidence="8">
    <location>
        <position position="2"/>
    </location>
</feature>
<dbReference type="SUPFAM" id="SSF52402">
    <property type="entry name" value="Adenine nucleotide alpha hydrolases-like"/>
    <property type="match status" value="1"/>
</dbReference>
<evidence type="ECO:0000256" key="10">
    <source>
        <dbReference type="PIRSR" id="PIRSR001589-3"/>
    </source>
</evidence>
<feature type="domain" description="Glutamine amidotransferase type-2" evidence="11">
    <location>
        <begin position="2"/>
        <end position="211"/>
    </location>
</feature>
<organism evidence="12 13">
    <name type="scientific">Flavobacterium cutihirudinis</name>
    <dbReference type="NCBI Taxonomy" id="1265740"/>
    <lineage>
        <taxon>Bacteria</taxon>
        <taxon>Pseudomonadati</taxon>
        <taxon>Bacteroidota</taxon>
        <taxon>Flavobacteriia</taxon>
        <taxon>Flavobacteriales</taxon>
        <taxon>Flavobacteriaceae</taxon>
        <taxon>Flavobacterium</taxon>
    </lineage>
</organism>
<dbReference type="Gene3D" id="3.40.50.620">
    <property type="entry name" value="HUPs"/>
    <property type="match status" value="1"/>
</dbReference>
<dbReference type="InterPro" id="IPR014729">
    <property type="entry name" value="Rossmann-like_a/b/a_fold"/>
</dbReference>
<keyword evidence="13" id="KW-1185">Reference proteome</keyword>
<dbReference type="OrthoDB" id="9763290at2"/>
<evidence type="ECO:0000256" key="4">
    <source>
        <dbReference type="ARBA" id="ARBA00022741"/>
    </source>
</evidence>
<evidence type="ECO:0000256" key="2">
    <source>
        <dbReference type="ARBA" id="ARBA00005752"/>
    </source>
</evidence>
<dbReference type="GO" id="GO:0004066">
    <property type="term" value="F:asparagine synthase (glutamine-hydrolyzing) activity"/>
    <property type="evidence" value="ECO:0007669"/>
    <property type="project" value="UniProtKB-EC"/>
</dbReference>
<dbReference type="Proteomes" id="UP000257004">
    <property type="component" value="Unassembled WGS sequence"/>
</dbReference>
<evidence type="ECO:0000256" key="6">
    <source>
        <dbReference type="ARBA" id="ARBA00022962"/>
    </source>
</evidence>
<gene>
    <name evidence="12" type="ORF">BD847_3895</name>
</gene>
<feature type="binding site" evidence="9">
    <location>
        <position position="289"/>
    </location>
    <ligand>
        <name>ATP</name>
        <dbReference type="ChEBI" id="CHEBI:30616"/>
    </ligand>
</feature>